<dbReference type="RefSeq" id="WP_137476815.1">
    <property type="nucleotide sequence ID" value="NZ_SZZP01000002.1"/>
</dbReference>
<feature type="transmembrane region" description="Helical" evidence="1">
    <location>
        <begin position="314"/>
        <end position="335"/>
    </location>
</feature>
<gene>
    <name evidence="2" type="ORF">FDV58_03695</name>
</gene>
<sequence>MRYRGSATIAAVVAGLVLIAGFAVDARSTVAAYLVAWIAWGSIPIGSLILFMTSYLVRRRWTEALHPVFVAATGLLPVVALTFIPVLLLMKDIYPAIADGASLPPFKAHWFTPWFFVLRTVFYFAVWIGLSAWLRRSWRNDEAMVRAASAGVIVGVLLISFAGIDWVESLEPEFHSSIYGLIYLSFTLVNGTAFVVAAGLLSPRPIGPSRGYSGLLLAVLLLWCYIHAMQYIVIWSGNIPKEVTWYLARSEHGWQFALAVLSLGQFVFPFCAMLSSKVRSDPHWLLALCTLTLAMRGLESAILILPAIHGLLPAVTAVMLIAAGVFLGLVFWLAFEAVLARAPEENGPIVAIWPRTRGETEVRSTGQGQWR</sequence>
<evidence type="ECO:0000256" key="1">
    <source>
        <dbReference type="SAM" id="Phobius"/>
    </source>
</evidence>
<proteinExistence type="predicted"/>
<dbReference type="PANTHER" id="PTHR43044:SF1">
    <property type="entry name" value="QUINOL:CYTOCHROME C OXIDOREDUCTASE QUINONE-BINDING SUBUNIT 2"/>
    <property type="match status" value="1"/>
</dbReference>
<keyword evidence="1" id="KW-1133">Transmembrane helix</keyword>
<protein>
    <recommendedName>
        <fullName evidence="4">Quinol:cytochrome C oxidoreductase</fullName>
    </recommendedName>
</protein>
<feature type="transmembrane region" description="Helical" evidence="1">
    <location>
        <begin position="284"/>
        <end position="308"/>
    </location>
</feature>
<dbReference type="Proteomes" id="UP000305095">
    <property type="component" value="Unassembled WGS sequence"/>
</dbReference>
<dbReference type="AlphaFoldDB" id="A0A4U6S8F9"/>
<dbReference type="EMBL" id="SZZP01000002">
    <property type="protein sequence ID" value="TKV83343.1"/>
    <property type="molecule type" value="Genomic_DNA"/>
</dbReference>
<comment type="caution">
    <text evidence="2">The sequence shown here is derived from an EMBL/GenBank/DDBJ whole genome shotgun (WGS) entry which is preliminary data.</text>
</comment>
<feature type="transmembrane region" description="Helical" evidence="1">
    <location>
        <begin position="145"/>
        <end position="166"/>
    </location>
</feature>
<name>A0A4U6S8F9_BRAEL</name>
<evidence type="ECO:0000313" key="2">
    <source>
        <dbReference type="EMBL" id="TKV83343.1"/>
    </source>
</evidence>
<keyword evidence="1" id="KW-0472">Membrane</keyword>
<accession>A0A4U6S8F9</accession>
<dbReference type="PANTHER" id="PTHR43044">
    <property type="match status" value="1"/>
</dbReference>
<feature type="transmembrane region" description="Helical" evidence="1">
    <location>
        <begin position="30"/>
        <end position="56"/>
    </location>
</feature>
<evidence type="ECO:0000313" key="3">
    <source>
        <dbReference type="Proteomes" id="UP000305095"/>
    </source>
</evidence>
<keyword evidence="1" id="KW-0812">Transmembrane</keyword>
<feature type="transmembrane region" description="Helical" evidence="1">
    <location>
        <begin position="214"/>
        <end position="234"/>
    </location>
</feature>
<evidence type="ECO:0008006" key="4">
    <source>
        <dbReference type="Google" id="ProtNLM"/>
    </source>
</evidence>
<feature type="transmembrane region" description="Helical" evidence="1">
    <location>
        <begin position="7"/>
        <end position="24"/>
    </location>
</feature>
<feature type="transmembrane region" description="Helical" evidence="1">
    <location>
        <begin position="254"/>
        <end position="272"/>
    </location>
</feature>
<feature type="transmembrane region" description="Helical" evidence="1">
    <location>
        <begin position="110"/>
        <end position="133"/>
    </location>
</feature>
<reference evidence="2 3" key="1">
    <citation type="submission" date="2019-05" db="EMBL/GenBank/DDBJ databases">
        <title>Draft Genome of Bradyrhizobium elkanii strain SEMIA 938, Used in Commercial Inoculants for Lupinus spp. in Brazil.</title>
        <authorList>
            <person name="Hungria M."/>
            <person name="Delamuta J.R.M."/>
            <person name="Ribeiro R.A."/>
            <person name="Nogueira M.A."/>
        </authorList>
    </citation>
    <scope>NUCLEOTIDE SEQUENCE [LARGE SCALE GENOMIC DNA]</scope>
    <source>
        <strain evidence="2 3">Semia 938</strain>
    </source>
</reference>
<organism evidence="2 3">
    <name type="scientific">Bradyrhizobium elkanii</name>
    <dbReference type="NCBI Taxonomy" id="29448"/>
    <lineage>
        <taxon>Bacteria</taxon>
        <taxon>Pseudomonadati</taxon>
        <taxon>Pseudomonadota</taxon>
        <taxon>Alphaproteobacteria</taxon>
        <taxon>Hyphomicrobiales</taxon>
        <taxon>Nitrobacteraceae</taxon>
        <taxon>Bradyrhizobium</taxon>
    </lineage>
</organism>
<feature type="transmembrane region" description="Helical" evidence="1">
    <location>
        <begin position="68"/>
        <end position="90"/>
    </location>
</feature>
<feature type="transmembrane region" description="Helical" evidence="1">
    <location>
        <begin position="178"/>
        <end position="202"/>
    </location>
</feature>